<dbReference type="EMBL" id="UINC01020042">
    <property type="protein sequence ID" value="SVA84555.1"/>
    <property type="molecule type" value="Genomic_DNA"/>
</dbReference>
<evidence type="ECO:0000259" key="1">
    <source>
        <dbReference type="Pfam" id="PF01206"/>
    </source>
</evidence>
<accession>A0A381Z5I3</accession>
<dbReference type="Gene3D" id="3.30.110.40">
    <property type="entry name" value="TusA-like domain"/>
    <property type="match status" value="1"/>
</dbReference>
<name>A0A381Z5I3_9ZZZZ</name>
<feature type="domain" description="UPF0033" evidence="1">
    <location>
        <begin position="2"/>
        <end position="54"/>
    </location>
</feature>
<dbReference type="InterPro" id="IPR001455">
    <property type="entry name" value="TusA-like"/>
</dbReference>
<proteinExistence type="predicted"/>
<dbReference type="Pfam" id="PF01206">
    <property type="entry name" value="TusA"/>
    <property type="match status" value="1"/>
</dbReference>
<dbReference type="InterPro" id="IPR036868">
    <property type="entry name" value="TusA-like_sf"/>
</dbReference>
<organism evidence="2">
    <name type="scientific">marine metagenome</name>
    <dbReference type="NCBI Taxonomy" id="408172"/>
    <lineage>
        <taxon>unclassified sequences</taxon>
        <taxon>metagenomes</taxon>
        <taxon>ecological metagenomes</taxon>
    </lineage>
</organism>
<dbReference type="SUPFAM" id="SSF64307">
    <property type="entry name" value="SirA-like"/>
    <property type="match status" value="1"/>
</dbReference>
<dbReference type="AlphaFoldDB" id="A0A381Z5I3"/>
<gene>
    <name evidence="2" type="ORF">METZ01_LOCUS137409</name>
</gene>
<protein>
    <recommendedName>
        <fullName evidence="1">UPF0033 domain-containing protein</fullName>
    </recommendedName>
</protein>
<reference evidence="2" key="1">
    <citation type="submission" date="2018-05" db="EMBL/GenBank/DDBJ databases">
        <authorList>
            <person name="Lanie J.A."/>
            <person name="Ng W.-L."/>
            <person name="Kazmierczak K.M."/>
            <person name="Andrzejewski T.M."/>
            <person name="Davidsen T.M."/>
            <person name="Wayne K.J."/>
            <person name="Tettelin H."/>
            <person name="Glass J.I."/>
            <person name="Rusch D."/>
            <person name="Podicherti R."/>
            <person name="Tsui H.-C.T."/>
            <person name="Winkler M.E."/>
        </authorList>
    </citation>
    <scope>NUCLEOTIDE SEQUENCE</scope>
</reference>
<evidence type="ECO:0000313" key="2">
    <source>
        <dbReference type="EMBL" id="SVA84555.1"/>
    </source>
</evidence>
<sequence>MLHKAVQEAKNGEKIELYATDPSTERDVIKFCKFLGHNLLKKTKEADIFYFLVQINKGKKNE</sequence>